<dbReference type="CDD" id="cd09916">
    <property type="entry name" value="CpxP_like"/>
    <property type="match status" value="1"/>
</dbReference>
<evidence type="ECO:0000256" key="4">
    <source>
        <dbReference type="ARBA" id="ARBA00022764"/>
    </source>
</evidence>
<dbReference type="Gene3D" id="1.20.120.1490">
    <property type="match status" value="1"/>
</dbReference>
<dbReference type="Proteomes" id="UP000838672">
    <property type="component" value="Unassembled WGS sequence"/>
</dbReference>
<protein>
    <recommendedName>
        <fullName evidence="9">CpxP family protein</fullName>
    </recommendedName>
</protein>
<accession>A0ABN8DVF8</accession>
<evidence type="ECO:0000256" key="5">
    <source>
        <dbReference type="SAM" id="MobiDB-lite"/>
    </source>
</evidence>
<dbReference type="Pfam" id="PF07813">
    <property type="entry name" value="LTXXQ"/>
    <property type="match status" value="1"/>
</dbReference>
<dbReference type="EMBL" id="CAKLDI010000001">
    <property type="protein sequence ID" value="CAH0534578.1"/>
    <property type="molecule type" value="Genomic_DNA"/>
</dbReference>
<comment type="caution">
    <text evidence="7">The sequence shown here is derived from an EMBL/GenBank/DDBJ whole genome shotgun (WGS) entry which is preliminary data.</text>
</comment>
<evidence type="ECO:0000313" key="8">
    <source>
        <dbReference type="Proteomes" id="UP000838672"/>
    </source>
</evidence>
<dbReference type="RefSeq" id="WP_237467441.1">
    <property type="nucleotide sequence ID" value="NZ_CAKLDI010000001.1"/>
</dbReference>
<name>A0ABN8DVF8_9VIBR</name>
<evidence type="ECO:0000313" key="7">
    <source>
        <dbReference type="EMBL" id="CAH0534578.1"/>
    </source>
</evidence>
<keyword evidence="8" id="KW-1185">Reference proteome</keyword>
<evidence type="ECO:0008006" key="9">
    <source>
        <dbReference type="Google" id="ProtNLM"/>
    </source>
</evidence>
<evidence type="ECO:0000256" key="1">
    <source>
        <dbReference type="ARBA" id="ARBA00004418"/>
    </source>
</evidence>
<feature type="region of interest" description="Disordered" evidence="5">
    <location>
        <begin position="128"/>
        <end position="151"/>
    </location>
</feature>
<dbReference type="PANTHER" id="PTHR38102:SF1">
    <property type="entry name" value="PERIPLASMIC CHAPERONE SPY"/>
    <property type="match status" value="1"/>
</dbReference>
<evidence type="ECO:0000256" key="6">
    <source>
        <dbReference type="SAM" id="SignalP"/>
    </source>
</evidence>
<feature type="chain" id="PRO_5047318432" description="CpxP family protein" evidence="6">
    <location>
        <begin position="22"/>
        <end position="151"/>
    </location>
</feature>
<dbReference type="PANTHER" id="PTHR38102">
    <property type="entry name" value="PERIPLASMIC CHAPERONE SPY"/>
    <property type="match status" value="1"/>
</dbReference>
<reference evidence="7" key="1">
    <citation type="submission" date="2021-11" db="EMBL/GenBank/DDBJ databases">
        <authorList>
            <person name="Rodrigo-Torres L."/>
            <person name="Arahal R. D."/>
            <person name="Lucena T."/>
        </authorList>
    </citation>
    <scope>NUCLEOTIDE SEQUENCE</scope>
    <source>
        <strain evidence="7">CECT 7929</strain>
    </source>
</reference>
<comment type="similarity">
    <text evidence="2">Belongs to the CpxP/Spy family.</text>
</comment>
<gene>
    <name evidence="7" type="ORF">VST7929_02522</name>
</gene>
<feature type="signal peptide" evidence="6">
    <location>
        <begin position="1"/>
        <end position="21"/>
    </location>
</feature>
<feature type="compositionally biased region" description="Basic and acidic residues" evidence="5">
    <location>
        <begin position="129"/>
        <end position="140"/>
    </location>
</feature>
<evidence type="ECO:0000256" key="2">
    <source>
        <dbReference type="ARBA" id="ARBA00008441"/>
    </source>
</evidence>
<sequence length="151" mass="17130">MKASHLVLALCVGAASFTVFAEGHGRHGKGACGEGHRAVWKQLDLTADQQAQLKTLREQNKADMQAHHQAHQAERQAHHQQMQQLVLADSFDENAVRELATSQVNAQVEKRVAHAKRQHEMLSILTPEQKAKWQEARQERMNNCQGKRHHR</sequence>
<organism evidence="7 8">
    <name type="scientific">Vibrio stylophorae</name>
    <dbReference type="NCBI Taxonomy" id="659351"/>
    <lineage>
        <taxon>Bacteria</taxon>
        <taxon>Pseudomonadati</taxon>
        <taxon>Pseudomonadota</taxon>
        <taxon>Gammaproteobacteria</taxon>
        <taxon>Vibrionales</taxon>
        <taxon>Vibrionaceae</taxon>
        <taxon>Vibrio</taxon>
    </lineage>
</organism>
<evidence type="ECO:0000256" key="3">
    <source>
        <dbReference type="ARBA" id="ARBA00022729"/>
    </source>
</evidence>
<dbReference type="InterPro" id="IPR012899">
    <property type="entry name" value="LTXXQ"/>
</dbReference>
<proteinExistence type="inferred from homology"/>
<keyword evidence="4" id="KW-0574">Periplasm</keyword>
<dbReference type="InterPro" id="IPR052211">
    <property type="entry name" value="Cpx_auxiliary_protein"/>
</dbReference>
<keyword evidence="3 6" id="KW-0732">Signal</keyword>
<comment type="subcellular location">
    <subcellularLocation>
        <location evidence="1">Periplasm</location>
    </subcellularLocation>
</comment>
<dbReference type="NCBIfam" id="NF009391">
    <property type="entry name" value="PRK12750.1"/>
    <property type="match status" value="1"/>
</dbReference>